<protein>
    <submittedName>
        <fullName evidence="2">Uncharacterized protein</fullName>
    </submittedName>
</protein>
<name>A0A392T8A8_9FABA</name>
<reference evidence="2 3" key="1">
    <citation type="journal article" date="2018" name="Front. Plant Sci.">
        <title>Red Clover (Trifolium pratense) and Zigzag Clover (T. medium) - A Picture of Genomic Similarities and Differences.</title>
        <authorList>
            <person name="Dluhosova J."/>
            <person name="Istvanek J."/>
            <person name="Nedelnik J."/>
            <person name="Repkova J."/>
        </authorList>
    </citation>
    <scope>NUCLEOTIDE SEQUENCE [LARGE SCALE GENOMIC DNA]</scope>
    <source>
        <strain evidence="3">cv. 10/8</strain>
        <tissue evidence="2">Leaf</tissue>
    </source>
</reference>
<comment type="caution">
    <text evidence="2">The sequence shown here is derived from an EMBL/GenBank/DDBJ whole genome shotgun (WGS) entry which is preliminary data.</text>
</comment>
<organism evidence="2 3">
    <name type="scientific">Trifolium medium</name>
    <dbReference type="NCBI Taxonomy" id="97028"/>
    <lineage>
        <taxon>Eukaryota</taxon>
        <taxon>Viridiplantae</taxon>
        <taxon>Streptophyta</taxon>
        <taxon>Embryophyta</taxon>
        <taxon>Tracheophyta</taxon>
        <taxon>Spermatophyta</taxon>
        <taxon>Magnoliopsida</taxon>
        <taxon>eudicotyledons</taxon>
        <taxon>Gunneridae</taxon>
        <taxon>Pentapetalae</taxon>
        <taxon>rosids</taxon>
        <taxon>fabids</taxon>
        <taxon>Fabales</taxon>
        <taxon>Fabaceae</taxon>
        <taxon>Papilionoideae</taxon>
        <taxon>50 kb inversion clade</taxon>
        <taxon>NPAAA clade</taxon>
        <taxon>Hologalegina</taxon>
        <taxon>IRL clade</taxon>
        <taxon>Trifolieae</taxon>
        <taxon>Trifolium</taxon>
    </lineage>
</organism>
<evidence type="ECO:0000313" key="3">
    <source>
        <dbReference type="Proteomes" id="UP000265520"/>
    </source>
</evidence>
<accession>A0A392T8A8</accession>
<feature type="non-terminal residue" evidence="2">
    <location>
        <position position="27"/>
    </location>
</feature>
<feature type="compositionally biased region" description="Basic and acidic residues" evidence="1">
    <location>
        <begin position="1"/>
        <end position="16"/>
    </location>
</feature>
<feature type="region of interest" description="Disordered" evidence="1">
    <location>
        <begin position="1"/>
        <end position="27"/>
    </location>
</feature>
<sequence length="27" mass="2995">MHSHRLKVETEQKEANSEGLNGSDGLK</sequence>
<dbReference type="EMBL" id="LXQA010517175">
    <property type="protein sequence ID" value="MCI56734.1"/>
    <property type="molecule type" value="Genomic_DNA"/>
</dbReference>
<proteinExistence type="predicted"/>
<dbReference type="Proteomes" id="UP000265520">
    <property type="component" value="Unassembled WGS sequence"/>
</dbReference>
<keyword evidence="3" id="KW-1185">Reference proteome</keyword>
<dbReference type="AlphaFoldDB" id="A0A392T8A8"/>
<evidence type="ECO:0000313" key="2">
    <source>
        <dbReference type="EMBL" id="MCI56734.1"/>
    </source>
</evidence>
<evidence type="ECO:0000256" key="1">
    <source>
        <dbReference type="SAM" id="MobiDB-lite"/>
    </source>
</evidence>